<dbReference type="PaxDb" id="572546-Arcpr_0299"/>
<dbReference type="EMBL" id="CP001857">
    <property type="protein sequence ID" value="ADB57369.1"/>
    <property type="molecule type" value="Genomic_DNA"/>
</dbReference>
<evidence type="ECO:0000259" key="1">
    <source>
        <dbReference type="Pfam" id="PF00850"/>
    </source>
</evidence>
<dbReference type="InterPro" id="IPR037138">
    <property type="entry name" value="His_deacetylse_dom_sf"/>
</dbReference>
<dbReference type="InterPro" id="IPR000286">
    <property type="entry name" value="HDACs"/>
</dbReference>
<name>D2RGE4_ARCPA</name>
<protein>
    <submittedName>
        <fullName evidence="2">Histone deacetylase superfamily</fullName>
    </submittedName>
</protein>
<dbReference type="PANTHER" id="PTHR10625:SF10">
    <property type="entry name" value="HISTONE DEACETYLASE HDAC1"/>
    <property type="match status" value="1"/>
</dbReference>
<dbReference type="CDD" id="cd10001">
    <property type="entry name" value="HDAC_classII_APAH"/>
    <property type="match status" value="1"/>
</dbReference>
<dbReference type="GO" id="GO:0040029">
    <property type="term" value="P:epigenetic regulation of gene expression"/>
    <property type="evidence" value="ECO:0007669"/>
    <property type="project" value="TreeGrafter"/>
</dbReference>
<reference evidence="2 3" key="1">
    <citation type="journal article" date="2010" name="Stand. Genomic Sci.">
        <title>Complete genome sequence of Archaeoglobus profundus type strain (AV18).</title>
        <authorList>
            <person name="von Jan M."/>
            <person name="Lapidus A."/>
            <person name="Del Rio T.G."/>
            <person name="Copeland A."/>
            <person name="Tice H."/>
            <person name="Cheng J.F."/>
            <person name="Lucas S."/>
            <person name="Chen F."/>
            <person name="Nolan M."/>
            <person name="Goodwin L."/>
            <person name="Han C."/>
            <person name="Pitluck S."/>
            <person name="Liolios K."/>
            <person name="Ivanova N."/>
            <person name="Mavromatis K."/>
            <person name="Ovchinnikova G."/>
            <person name="Chertkov O."/>
            <person name="Pati A."/>
            <person name="Chen A."/>
            <person name="Palaniappan K."/>
            <person name="Land M."/>
            <person name="Hauser L."/>
            <person name="Chang Y.J."/>
            <person name="Jeffries C.D."/>
            <person name="Saunders E."/>
            <person name="Brettin T."/>
            <person name="Detter J.C."/>
            <person name="Chain P."/>
            <person name="Eichinger K."/>
            <person name="Huber H."/>
            <person name="Spring S."/>
            <person name="Rohde M."/>
            <person name="Goker M."/>
            <person name="Wirth R."/>
            <person name="Woyke T."/>
            <person name="Bristow J."/>
            <person name="Eisen J.A."/>
            <person name="Markowitz V."/>
            <person name="Hugenholtz P."/>
            <person name="Kyrpides N.C."/>
            <person name="Klenk H.P."/>
        </authorList>
    </citation>
    <scope>NUCLEOTIDE SEQUENCE [LARGE SCALE GENOMIC DNA]</scope>
    <source>
        <strain evidence="3">DSM 5631 / JCM 9629 / NBRC 100127 / Av18</strain>
    </source>
</reference>
<dbReference type="KEGG" id="apo:Arcpr_0299"/>
<dbReference type="STRING" id="572546.Arcpr_0299"/>
<dbReference type="GO" id="GO:0004407">
    <property type="term" value="F:histone deacetylase activity"/>
    <property type="evidence" value="ECO:0007669"/>
    <property type="project" value="TreeGrafter"/>
</dbReference>
<dbReference type="SUPFAM" id="SSF52768">
    <property type="entry name" value="Arginase/deacetylase"/>
    <property type="match status" value="1"/>
</dbReference>
<gene>
    <name evidence="2" type="ordered locus">Arcpr_0299</name>
</gene>
<dbReference type="InterPro" id="IPR023801">
    <property type="entry name" value="His_deacetylse_dom"/>
</dbReference>
<dbReference type="Gene3D" id="3.40.800.20">
    <property type="entry name" value="Histone deacetylase domain"/>
    <property type="match status" value="1"/>
</dbReference>
<dbReference type="HOGENOM" id="CLU_2202815_0_0_2"/>
<dbReference type="InterPro" id="IPR023696">
    <property type="entry name" value="Ureohydrolase_dom_sf"/>
</dbReference>
<dbReference type="Pfam" id="PF00850">
    <property type="entry name" value="Hist_deacetyl"/>
    <property type="match status" value="1"/>
</dbReference>
<feature type="domain" description="Histone deacetylase" evidence="1">
    <location>
        <begin position="18"/>
        <end position="284"/>
    </location>
</feature>
<dbReference type="AlphaFoldDB" id="D2RGE4"/>
<dbReference type="eggNOG" id="arCOG00324">
    <property type="taxonomic scope" value="Archaea"/>
</dbReference>
<dbReference type="PRINTS" id="PR01270">
    <property type="entry name" value="HDASUPER"/>
</dbReference>
<evidence type="ECO:0000313" key="2">
    <source>
        <dbReference type="EMBL" id="ADB57369.1"/>
    </source>
</evidence>
<dbReference type="Proteomes" id="UP000001901">
    <property type="component" value="Chromosome"/>
</dbReference>
<evidence type="ECO:0000313" key="3">
    <source>
        <dbReference type="Proteomes" id="UP000001901"/>
    </source>
</evidence>
<proteinExistence type="predicted"/>
<keyword evidence="3" id="KW-1185">Reference proteome</keyword>
<sequence>MKIYYDDVFLQHKPNGYHPENPNRLKIIRKALEERGLWQNVVKPKKAKVEDLLKVHDEEYIDFIRKSCQNEDFIDSDTYVCRESWDSALTAFGCAIHCVEDAVENKDLHLALVRPPGHHAGKKKGVAFNAPSLGFCLFNNVAGAVVKAKEFFDRVLVTDFDVHHGNGTQEIFWGDLSIIHIDFHEYGIYPGSGYVDETDGSKVNIALPHYCNDDDYIYAWNEVVEPILADVKPKLVLVSAGFDAFKDDGLATMELTEKFYAFVGSRLRDYSVVAVLEGGYSIGLERGLPAFVEGYVEGYDVEGVRPSAKVVEIVKKLREIHDLR</sequence>
<organism evidence="2 3">
    <name type="scientific">Archaeoglobus profundus (strain DSM 5631 / JCM 9629 / NBRC 100127 / Av18)</name>
    <dbReference type="NCBI Taxonomy" id="572546"/>
    <lineage>
        <taxon>Archaea</taxon>
        <taxon>Methanobacteriati</taxon>
        <taxon>Methanobacteriota</taxon>
        <taxon>Archaeoglobi</taxon>
        <taxon>Archaeoglobales</taxon>
        <taxon>Archaeoglobaceae</taxon>
        <taxon>Archaeoglobus</taxon>
    </lineage>
</organism>
<accession>D2RGE4</accession>
<dbReference type="PANTHER" id="PTHR10625">
    <property type="entry name" value="HISTONE DEACETYLASE HDAC1-RELATED"/>
    <property type="match status" value="1"/>
</dbReference>